<keyword evidence="1" id="KW-0175">Coiled coil</keyword>
<feature type="region of interest" description="Disordered" evidence="2">
    <location>
        <begin position="304"/>
        <end position="389"/>
    </location>
</feature>
<feature type="coiled-coil region" evidence="1">
    <location>
        <begin position="515"/>
        <end position="575"/>
    </location>
</feature>
<feature type="compositionally biased region" description="Polar residues" evidence="2">
    <location>
        <begin position="445"/>
        <end position="461"/>
    </location>
</feature>
<evidence type="ECO:0000259" key="3">
    <source>
        <dbReference type="PROSITE" id="PS50238"/>
    </source>
</evidence>
<dbReference type="InterPro" id="IPR008936">
    <property type="entry name" value="Rho_GTPase_activation_prot"/>
</dbReference>
<name>A0A8J4UAL1_CLAMG</name>
<dbReference type="PROSITE" id="PS50238">
    <property type="entry name" value="RHOGAP"/>
    <property type="match status" value="1"/>
</dbReference>
<comment type="caution">
    <text evidence="4">The sequence shown here is derived from an EMBL/GenBank/DDBJ whole genome shotgun (WGS) entry which is preliminary data.</text>
</comment>
<evidence type="ECO:0000256" key="2">
    <source>
        <dbReference type="SAM" id="MobiDB-lite"/>
    </source>
</evidence>
<evidence type="ECO:0000256" key="1">
    <source>
        <dbReference type="SAM" id="Coils"/>
    </source>
</evidence>
<dbReference type="Gene3D" id="1.10.555.10">
    <property type="entry name" value="Rho GTPase activation protein"/>
    <property type="match status" value="1"/>
</dbReference>
<dbReference type="EMBL" id="QNUK01000381">
    <property type="protein sequence ID" value="KAF5894279.1"/>
    <property type="molecule type" value="Genomic_DNA"/>
</dbReference>
<dbReference type="PANTHER" id="PTHR15904:SF19">
    <property type="entry name" value="PROTEIN FAM13C"/>
    <property type="match status" value="1"/>
</dbReference>
<dbReference type="Proteomes" id="UP000727407">
    <property type="component" value="Unassembled WGS sequence"/>
</dbReference>
<sequence length="725" mass="81439">MPPGGPASVKVLNRSIRVEPERQTQNQDTQAVFGVSLQSLRDTGQLQHGVPPELRNMVEFLEKYGLQQSGVFRVCGSVPRCRTLRVCLDRGEYVDLERVDVPTVATLLKLYLRELPSGLIPHTHSTCMQRALMDFKDGTELIEALKGTIHRLPEDNYTILSYLLHFLSRVAAHSQWNHMTSENLATVFGPCIFRVPEGPRMLEEQTMCNTLTLHLLEKHTQLISNTQPSYTGDTPSCDINTQTTHARNSMASLPHHHTDASQLQQEQSCITQKVCHVNVGVAKETSALPLITADTAPLSKRFTSNINTMDTDERKGHVERDTEAEKKDRAESRETHPEHEPYLIKKDQTCLTHGQKSLAPELSTSGSDSHSQTSYKNQNKCGHPLPETGAVMGGQKDMQYNTSRTCSLSGDIQTESRSSHSEPVSTHTHSSNTPTEARISHSKRVPSNYSSTHTKSPGTHTTRLAEEDVKSAFSFCRASSQTQTLSSGQDPASRGTFSQSRAIEDCVKCSHEMATSQLRHHIQKLKKEIRSLEESFRHIPKYKTARNDKTAHPEMAKLMTDLSKARRQLKELRSRQCAHTLAKSEDQKLSVFPHTPAVEHTVKTLTQRLQEKRLELSLPKHIQDMSDAQLALEKTMLQKCLLYYESLHGRPNSKEERSVMKDLYYRYHLVKQAFYTANTQTSTTGGSEVCVSMNPVPKEVDAHPVITQMLMQATDSPSDTHLVNR</sequence>
<dbReference type="AlphaFoldDB" id="A0A8J4UAL1"/>
<feature type="compositionally biased region" description="Low complexity" evidence="2">
    <location>
        <begin position="363"/>
        <end position="374"/>
    </location>
</feature>
<gene>
    <name evidence="4" type="ORF">DAT39_015991</name>
</gene>
<dbReference type="InterPro" id="IPR000198">
    <property type="entry name" value="RhoGAP_dom"/>
</dbReference>
<dbReference type="SUPFAM" id="SSF48350">
    <property type="entry name" value="GTPase activation domain, GAP"/>
    <property type="match status" value="1"/>
</dbReference>
<dbReference type="OrthoDB" id="185175at2759"/>
<feature type="compositionally biased region" description="Basic and acidic residues" evidence="2">
    <location>
        <begin position="311"/>
        <end position="348"/>
    </location>
</feature>
<feature type="region of interest" description="Disordered" evidence="2">
    <location>
        <begin position="401"/>
        <end position="461"/>
    </location>
</feature>
<feature type="domain" description="Rho-GAP" evidence="3">
    <location>
        <begin position="35"/>
        <end position="223"/>
    </location>
</feature>
<feature type="compositionally biased region" description="Polar residues" evidence="2">
    <location>
        <begin position="401"/>
        <end position="435"/>
    </location>
</feature>
<evidence type="ECO:0000313" key="4">
    <source>
        <dbReference type="EMBL" id="KAF5894279.1"/>
    </source>
</evidence>
<dbReference type="PANTHER" id="PTHR15904">
    <property type="entry name" value="FAM13"/>
    <property type="match status" value="1"/>
</dbReference>
<dbReference type="SMART" id="SM00324">
    <property type="entry name" value="RhoGAP"/>
    <property type="match status" value="1"/>
</dbReference>
<dbReference type="GO" id="GO:0007165">
    <property type="term" value="P:signal transduction"/>
    <property type="evidence" value="ECO:0007669"/>
    <property type="project" value="InterPro"/>
</dbReference>
<proteinExistence type="predicted"/>
<accession>A0A8J4UAL1</accession>
<protein>
    <submittedName>
        <fullName evidence="4">Protein FAM13A-like</fullName>
    </submittedName>
</protein>
<dbReference type="Pfam" id="PF00620">
    <property type="entry name" value="RhoGAP"/>
    <property type="match status" value="1"/>
</dbReference>
<reference evidence="4" key="1">
    <citation type="submission" date="2020-07" db="EMBL/GenBank/DDBJ databases">
        <title>Clarias magur genome sequencing, assembly and annotation.</title>
        <authorList>
            <person name="Kushwaha B."/>
            <person name="Kumar R."/>
            <person name="Das P."/>
            <person name="Joshi C.G."/>
            <person name="Kumar D."/>
            <person name="Nagpure N.S."/>
            <person name="Pandey M."/>
            <person name="Agarwal S."/>
            <person name="Srivastava S."/>
            <person name="Singh M."/>
            <person name="Sahoo L."/>
            <person name="Jayasankar P."/>
            <person name="Meher P.K."/>
            <person name="Koringa P.G."/>
            <person name="Iquebal M.A."/>
            <person name="Das S.P."/>
            <person name="Bit A."/>
            <person name="Patnaik S."/>
            <person name="Patel N."/>
            <person name="Shah T.M."/>
            <person name="Hinsu A."/>
            <person name="Jena J.K."/>
        </authorList>
    </citation>
    <scope>NUCLEOTIDE SEQUENCE</scope>
    <source>
        <strain evidence="4">CIFAMagur01</strain>
        <tissue evidence="4">Testis</tissue>
    </source>
</reference>
<evidence type="ECO:0000313" key="5">
    <source>
        <dbReference type="Proteomes" id="UP000727407"/>
    </source>
</evidence>
<keyword evidence="5" id="KW-1185">Reference proteome</keyword>
<dbReference type="InterPro" id="IPR039102">
    <property type="entry name" value="FAM13"/>
</dbReference>
<organism evidence="4 5">
    <name type="scientific">Clarias magur</name>
    <name type="common">Asian catfish</name>
    <name type="synonym">Macropteronotus magur</name>
    <dbReference type="NCBI Taxonomy" id="1594786"/>
    <lineage>
        <taxon>Eukaryota</taxon>
        <taxon>Metazoa</taxon>
        <taxon>Chordata</taxon>
        <taxon>Craniata</taxon>
        <taxon>Vertebrata</taxon>
        <taxon>Euteleostomi</taxon>
        <taxon>Actinopterygii</taxon>
        <taxon>Neopterygii</taxon>
        <taxon>Teleostei</taxon>
        <taxon>Ostariophysi</taxon>
        <taxon>Siluriformes</taxon>
        <taxon>Clariidae</taxon>
        <taxon>Clarias</taxon>
    </lineage>
</organism>